<dbReference type="SUPFAM" id="SSF53756">
    <property type="entry name" value="UDP-Glycosyltransferase/glycogen phosphorylase"/>
    <property type="match status" value="1"/>
</dbReference>
<dbReference type="Pfam" id="PF13692">
    <property type="entry name" value="Glyco_trans_1_4"/>
    <property type="match status" value="1"/>
</dbReference>
<sequence length="397" mass="44116">MNRPPRKLLFLVVEDAFFYSHFLPRARAARDAGLEVVVVTNIRQHGARIRAEGFRVLPLNMARGSLHWLEELASLARIRAIYKREKPDIVHQIAMKPVLYGGFLAHTLPPMHVVNALVGMGWVFTSNQLKARLLRPLVKAVLRFTLQVGDGMAVFENPDDLRHFVATGAVDPERAVLIRGAGVDVRHFRPVPPKPRTPVVSLVARMLYDKGVAEFVEAARLLRARGVPAHFRLVGGLDAVNPSCVPEAVLREWMREGLIEWLGHQQDILRVWQDTDIACLPSYREGLPKSSLEALACGLPLVTTDVPGCRETVTHEENGLLVPPKDAVALANALERLVRDAALRRRFGQRGRERAVREFSDDVVIAATLKVYHVPAPSASPAPPPSQKRRELAPPTP</sequence>
<dbReference type="InterPro" id="IPR028098">
    <property type="entry name" value="Glyco_trans_4-like_N"/>
</dbReference>
<proteinExistence type="predicted"/>
<evidence type="ECO:0000256" key="1">
    <source>
        <dbReference type="SAM" id="MobiDB-lite"/>
    </source>
</evidence>
<evidence type="ECO:0000313" key="4">
    <source>
        <dbReference type="Proteomes" id="UP000622707"/>
    </source>
</evidence>
<dbReference type="RefSeq" id="WP_201687068.1">
    <property type="nucleotide sequence ID" value="NZ_JAEQND010000001.1"/>
</dbReference>
<reference evidence="3 4" key="1">
    <citation type="journal article" date="2017" name="Int. J. Syst. Evol. Microbiol.">
        <title>Ramlibacter alkalitolerans sp. nov., alkali-tolerant bacterium isolated from soil of ginseng.</title>
        <authorList>
            <person name="Lee D.H."/>
            <person name="Cha C.J."/>
        </authorList>
    </citation>
    <scope>NUCLEOTIDE SEQUENCE [LARGE SCALE GENOMIC DNA]</scope>
    <source>
        <strain evidence="3 4">KACC 19305</strain>
    </source>
</reference>
<evidence type="ECO:0000259" key="2">
    <source>
        <dbReference type="Pfam" id="PF13477"/>
    </source>
</evidence>
<dbReference type="PANTHER" id="PTHR12526:SF638">
    <property type="entry name" value="SPORE COAT PROTEIN SA"/>
    <property type="match status" value="1"/>
</dbReference>
<evidence type="ECO:0000313" key="3">
    <source>
        <dbReference type="EMBL" id="MBL0423835.1"/>
    </source>
</evidence>
<dbReference type="PANTHER" id="PTHR12526">
    <property type="entry name" value="GLYCOSYLTRANSFERASE"/>
    <property type="match status" value="1"/>
</dbReference>
<protein>
    <submittedName>
        <fullName evidence="3">Glycosyltransferase family 4 protein</fullName>
    </submittedName>
</protein>
<name>A0ABS1JHY5_9BURK</name>
<dbReference type="Pfam" id="PF13477">
    <property type="entry name" value="Glyco_trans_4_2"/>
    <property type="match status" value="1"/>
</dbReference>
<feature type="domain" description="Glycosyltransferase subfamily 4-like N-terminal" evidence="2">
    <location>
        <begin position="7"/>
        <end position="145"/>
    </location>
</feature>
<dbReference type="EMBL" id="JAEQND010000001">
    <property type="protein sequence ID" value="MBL0423835.1"/>
    <property type="molecule type" value="Genomic_DNA"/>
</dbReference>
<comment type="caution">
    <text evidence="3">The sequence shown here is derived from an EMBL/GenBank/DDBJ whole genome shotgun (WGS) entry which is preliminary data.</text>
</comment>
<feature type="region of interest" description="Disordered" evidence="1">
    <location>
        <begin position="375"/>
        <end position="397"/>
    </location>
</feature>
<organism evidence="3 4">
    <name type="scientific">Ramlibacter alkalitolerans</name>
    <dbReference type="NCBI Taxonomy" id="2039631"/>
    <lineage>
        <taxon>Bacteria</taxon>
        <taxon>Pseudomonadati</taxon>
        <taxon>Pseudomonadota</taxon>
        <taxon>Betaproteobacteria</taxon>
        <taxon>Burkholderiales</taxon>
        <taxon>Comamonadaceae</taxon>
        <taxon>Ramlibacter</taxon>
    </lineage>
</organism>
<dbReference type="CDD" id="cd03808">
    <property type="entry name" value="GT4_CapM-like"/>
    <property type="match status" value="1"/>
</dbReference>
<gene>
    <name evidence="3" type="ORF">JI746_01850</name>
</gene>
<accession>A0ABS1JHY5</accession>
<keyword evidence="4" id="KW-1185">Reference proteome</keyword>
<dbReference type="Gene3D" id="3.40.50.2000">
    <property type="entry name" value="Glycogen Phosphorylase B"/>
    <property type="match status" value="2"/>
</dbReference>
<dbReference type="Proteomes" id="UP000622707">
    <property type="component" value="Unassembled WGS sequence"/>
</dbReference>
<feature type="compositionally biased region" description="Basic and acidic residues" evidence="1">
    <location>
        <begin position="388"/>
        <end position="397"/>
    </location>
</feature>